<accession>A0AAV9JRC9</accession>
<dbReference type="AlphaFoldDB" id="A0AAV9JRC9"/>
<gene>
    <name evidence="3" type="ORF">LTR36_010060</name>
</gene>
<feature type="region of interest" description="Disordered" evidence="2">
    <location>
        <begin position="336"/>
        <end position="448"/>
    </location>
</feature>
<protein>
    <submittedName>
        <fullName evidence="3">Uncharacterized protein</fullName>
    </submittedName>
</protein>
<feature type="region of interest" description="Disordered" evidence="2">
    <location>
        <begin position="260"/>
        <end position="281"/>
    </location>
</feature>
<feature type="compositionally biased region" description="Low complexity" evidence="2">
    <location>
        <begin position="224"/>
        <end position="235"/>
    </location>
</feature>
<reference evidence="3 4" key="1">
    <citation type="submission" date="2021-11" db="EMBL/GenBank/DDBJ databases">
        <title>Black yeast isolated from Biological Soil Crust.</title>
        <authorList>
            <person name="Kurbessoian T."/>
        </authorList>
    </citation>
    <scope>NUCLEOTIDE SEQUENCE [LARGE SCALE GENOMIC DNA]</scope>
    <source>
        <strain evidence="3 4">CCFEE 5522</strain>
    </source>
</reference>
<sequence>MPEKDGIRLTINWPSLDSEGLKEIWESYEEHQVPEALIEPYAQENPAILSSDQAVIIRRNGADEPEAIQIFLHAMDTPMFAATHMHIRVCVAEQERLTVYDHIYEPRKVPDKMVSLLHNYERMYMPSAMIEDAIGKALGEGTYERTFTVPREEWSSTDPDATVRMPRDAFRNLRGRNGRSYHFEFQIRPKNFDLEQYKKNMLAREEACPVDDPLSDSELEGPPSASSSSSSEASSDGTGPYDPASKLSDAFDQAHAPQIPGAYRDVRERKPASMRAGSGKADSLSTRWSCYELSSQDQDDYESLPPAKSAVGKLKLTNKAALASMLEGIKAERIVSEQDRTSVPPPNAFPAQAERSVTSIPKADIVAKPKQSDERASIDLVQKSDKHDGAGNTPTPGEQLQAEKAIIERQKKETTLQSPAPPPAKGSAAIPLQASSSAAVKQEQPRISIDLTRDEDVDAVVVKREAGATLAASKVVKRTLEMATEEEDDLEDLEDQLKEMEAREKQINIRRRLRVLKKKKTAAGEAEAQRAEG</sequence>
<proteinExistence type="predicted"/>
<keyword evidence="4" id="KW-1185">Reference proteome</keyword>
<evidence type="ECO:0000313" key="4">
    <source>
        <dbReference type="Proteomes" id="UP001324427"/>
    </source>
</evidence>
<dbReference type="Proteomes" id="UP001324427">
    <property type="component" value="Unassembled WGS sequence"/>
</dbReference>
<organism evidence="3 4">
    <name type="scientific">Oleoguttula mirabilis</name>
    <dbReference type="NCBI Taxonomy" id="1507867"/>
    <lineage>
        <taxon>Eukaryota</taxon>
        <taxon>Fungi</taxon>
        <taxon>Dikarya</taxon>
        <taxon>Ascomycota</taxon>
        <taxon>Pezizomycotina</taxon>
        <taxon>Dothideomycetes</taxon>
        <taxon>Dothideomycetidae</taxon>
        <taxon>Mycosphaerellales</taxon>
        <taxon>Teratosphaeriaceae</taxon>
        <taxon>Oleoguttula</taxon>
    </lineage>
</organism>
<evidence type="ECO:0000256" key="2">
    <source>
        <dbReference type="SAM" id="MobiDB-lite"/>
    </source>
</evidence>
<comment type="caution">
    <text evidence="3">The sequence shown here is derived from an EMBL/GenBank/DDBJ whole genome shotgun (WGS) entry which is preliminary data.</text>
</comment>
<keyword evidence="1" id="KW-0175">Coiled coil</keyword>
<name>A0AAV9JRC9_9PEZI</name>
<feature type="compositionally biased region" description="Basic and acidic residues" evidence="2">
    <location>
        <begin position="365"/>
        <end position="389"/>
    </location>
</feature>
<evidence type="ECO:0000256" key="1">
    <source>
        <dbReference type="SAM" id="Coils"/>
    </source>
</evidence>
<dbReference type="EMBL" id="JAVFHQ010000008">
    <property type="protein sequence ID" value="KAK4548191.1"/>
    <property type="molecule type" value="Genomic_DNA"/>
</dbReference>
<feature type="coiled-coil region" evidence="1">
    <location>
        <begin position="476"/>
        <end position="510"/>
    </location>
</feature>
<evidence type="ECO:0000313" key="3">
    <source>
        <dbReference type="EMBL" id="KAK4548191.1"/>
    </source>
</evidence>
<feature type="region of interest" description="Disordered" evidence="2">
    <location>
        <begin position="207"/>
        <end position="247"/>
    </location>
</feature>
<feature type="compositionally biased region" description="Basic and acidic residues" evidence="2">
    <location>
        <begin position="405"/>
        <end position="414"/>
    </location>
</feature>